<dbReference type="GO" id="GO:0005506">
    <property type="term" value="F:iron ion binding"/>
    <property type="evidence" value="ECO:0007669"/>
    <property type="project" value="InterPro"/>
</dbReference>
<evidence type="ECO:0000256" key="11">
    <source>
        <dbReference type="ARBA" id="ARBA00023136"/>
    </source>
</evidence>
<dbReference type="GO" id="GO:0020037">
    <property type="term" value="F:heme binding"/>
    <property type="evidence" value="ECO:0007669"/>
    <property type="project" value="InterPro"/>
</dbReference>
<evidence type="ECO:0000313" key="14">
    <source>
        <dbReference type="EMBL" id="MBA4654827.1"/>
    </source>
</evidence>
<dbReference type="PANTHER" id="PTHR24296">
    <property type="entry name" value="CYTOCHROME P450"/>
    <property type="match status" value="1"/>
</dbReference>
<accession>A0A7C9E0K2</accession>
<protein>
    <submittedName>
        <fullName evidence="14">Unspecific monooxygenase</fullName>
        <ecNumber evidence="14">1.14.14.1</ecNumber>
    </submittedName>
</protein>
<keyword evidence="7 13" id="KW-1133">Transmembrane helix</keyword>
<feature type="binding site" description="axial binding residue" evidence="12">
    <location>
        <position position="455"/>
    </location>
    <ligand>
        <name>heme</name>
        <dbReference type="ChEBI" id="CHEBI:30413"/>
    </ligand>
    <ligandPart>
        <name>Fe</name>
        <dbReference type="ChEBI" id="CHEBI:18248"/>
    </ligandPart>
</feature>
<keyword evidence="11 13" id="KW-0472">Membrane</keyword>
<evidence type="ECO:0000256" key="7">
    <source>
        <dbReference type="ARBA" id="ARBA00022989"/>
    </source>
</evidence>
<evidence type="ECO:0000256" key="6">
    <source>
        <dbReference type="ARBA" id="ARBA00022723"/>
    </source>
</evidence>
<dbReference type="GO" id="GO:0016712">
    <property type="term" value="F:oxidoreductase activity, acting on paired donors, with incorporation or reduction of molecular oxygen, reduced flavin or flavoprotein as one donor, and incorporation of one atom of oxygen"/>
    <property type="evidence" value="ECO:0007669"/>
    <property type="project" value="UniProtKB-EC"/>
</dbReference>
<organism evidence="14">
    <name type="scientific">Opuntia streptacantha</name>
    <name type="common">Prickly pear cactus</name>
    <name type="synonym">Opuntia cardona</name>
    <dbReference type="NCBI Taxonomy" id="393608"/>
    <lineage>
        <taxon>Eukaryota</taxon>
        <taxon>Viridiplantae</taxon>
        <taxon>Streptophyta</taxon>
        <taxon>Embryophyta</taxon>
        <taxon>Tracheophyta</taxon>
        <taxon>Spermatophyta</taxon>
        <taxon>Magnoliopsida</taxon>
        <taxon>eudicotyledons</taxon>
        <taxon>Gunneridae</taxon>
        <taxon>Pentapetalae</taxon>
        <taxon>Caryophyllales</taxon>
        <taxon>Cactineae</taxon>
        <taxon>Cactaceae</taxon>
        <taxon>Opuntioideae</taxon>
        <taxon>Opuntia</taxon>
    </lineage>
</organism>
<dbReference type="EC" id="1.14.14.1" evidence="14"/>
<dbReference type="AlphaFoldDB" id="A0A7C9E0K2"/>
<comment type="similarity">
    <text evidence="3">Belongs to the cytochrome P450 family.</text>
</comment>
<evidence type="ECO:0000256" key="4">
    <source>
        <dbReference type="ARBA" id="ARBA00022617"/>
    </source>
</evidence>
<evidence type="ECO:0000256" key="8">
    <source>
        <dbReference type="ARBA" id="ARBA00023002"/>
    </source>
</evidence>
<dbReference type="Gene3D" id="1.10.630.10">
    <property type="entry name" value="Cytochrome P450"/>
    <property type="match status" value="1"/>
</dbReference>
<keyword evidence="9 12" id="KW-0408">Iron</keyword>
<evidence type="ECO:0000256" key="5">
    <source>
        <dbReference type="ARBA" id="ARBA00022692"/>
    </source>
</evidence>
<evidence type="ECO:0000256" key="3">
    <source>
        <dbReference type="ARBA" id="ARBA00010617"/>
    </source>
</evidence>
<sequence length="512" mass="57665">MVVLNPFDLFFSFSLTLFILSFAHILLIPKTPKRKHYGPPTYPILGCLISFYKNRRRLLDWYTDLLARSPSQTIEVTRLGARRIILTANPANVEYILKTNFHNFPKGEPLNEILGDLLGHGIFNVDGELWATQRKLASHEFTTKSLKEFVVKALEDEVEGRLIPLLQAAAQTNQIIDLQEVLKRLTYDTICKVSLGSDPNCLDLSAPIPPLIKAFDSAAAISAMRATSPVYLIWKLKRALNIGSEQQLKQSINTVHSVVQDIIDDKQKALAEGQAPNEDLLSRFLSAGHDRQLARDMVVSFIMAGRDTTAAAMTWLFWLLSAVDPAVKESIRTELAQGSALPGQLGYEAVKRDMRYLHACLCEAMRLYPPVAWDSKHAAGDDVLPDGTRVREGDRVTYFPYGMGRMEAIWGEDRFKFQPDRWFEPADEKDNKNGKPLKMMSPYMFPVFQAGPRVCLGKEMAFIQMKYVVASVISRFNFEPVCSDPPVFVPLLTAHMAGGFKVRVKEIKRQGK</sequence>
<dbReference type="InterPro" id="IPR002403">
    <property type="entry name" value="Cyt_P450_E_grp-IV"/>
</dbReference>
<evidence type="ECO:0000256" key="2">
    <source>
        <dbReference type="ARBA" id="ARBA00004167"/>
    </source>
</evidence>
<evidence type="ECO:0000256" key="1">
    <source>
        <dbReference type="ARBA" id="ARBA00001971"/>
    </source>
</evidence>
<keyword evidence="4 12" id="KW-0349">Heme</keyword>
<reference evidence="14" key="2">
    <citation type="submission" date="2020-07" db="EMBL/GenBank/DDBJ databases">
        <authorList>
            <person name="Vera ALvarez R."/>
            <person name="Arias-Moreno D.M."/>
            <person name="Jimenez-Jacinto V."/>
            <person name="Jimenez-Bremont J.F."/>
            <person name="Swaminathan K."/>
            <person name="Moose S.P."/>
            <person name="Guerrero-Gonzalez M.L."/>
            <person name="Marino-Ramirez L."/>
            <person name="Landsman D."/>
            <person name="Rodriguez-Kessler M."/>
            <person name="Delgado-Sanchez P."/>
        </authorList>
    </citation>
    <scope>NUCLEOTIDE SEQUENCE</scope>
    <source>
        <tissue evidence="14">Cladode</tissue>
    </source>
</reference>
<evidence type="ECO:0000256" key="13">
    <source>
        <dbReference type="SAM" id="Phobius"/>
    </source>
</evidence>
<keyword evidence="6 12" id="KW-0479">Metal-binding</keyword>
<evidence type="ECO:0000256" key="10">
    <source>
        <dbReference type="ARBA" id="ARBA00023033"/>
    </source>
</evidence>
<keyword evidence="5 13" id="KW-0812">Transmembrane</keyword>
<dbReference type="EMBL" id="GISG01184933">
    <property type="protein sequence ID" value="MBA4654827.1"/>
    <property type="molecule type" value="Transcribed_RNA"/>
</dbReference>
<dbReference type="SUPFAM" id="SSF48264">
    <property type="entry name" value="Cytochrome P450"/>
    <property type="match status" value="1"/>
</dbReference>
<comment type="subcellular location">
    <subcellularLocation>
        <location evidence="2">Membrane</location>
        <topology evidence="2">Single-pass membrane protein</topology>
    </subcellularLocation>
</comment>
<feature type="transmembrane region" description="Helical" evidence="13">
    <location>
        <begin position="6"/>
        <end position="27"/>
    </location>
</feature>
<dbReference type="InterPro" id="IPR036396">
    <property type="entry name" value="Cyt_P450_sf"/>
</dbReference>
<comment type="cofactor">
    <cofactor evidence="1 12">
        <name>heme</name>
        <dbReference type="ChEBI" id="CHEBI:30413"/>
    </cofactor>
</comment>
<dbReference type="InterPro" id="IPR001128">
    <property type="entry name" value="Cyt_P450"/>
</dbReference>
<dbReference type="FunFam" id="1.10.630.10:FF:000044">
    <property type="entry name" value="Cytochrome P450"/>
    <property type="match status" value="1"/>
</dbReference>
<dbReference type="PRINTS" id="PR00385">
    <property type="entry name" value="P450"/>
</dbReference>
<keyword evidence="10 14" id="KW-0503">Monooxygenase</keyword>
<name>A0A7C9E0K2_OPUST</name>
<dbReference type="CDD" id="cd11064">
    <property type="entry name" value="CYP86A"/>
    <property type="match status" value="1"/>
</dbReference>
<dbReference type="GO" id="GO:0016020">
    <property type="term" value="C:membrane"/>
    <property type="evidence" value="ECO:0007669"/>
    <property type="project" value="UniProtKB-SubCell"/>
</dbReference>
<dbReference type="PRINTS" id="PR00465">
    <property type="entry name" value="EP450IV"/>
</dbReference>
<keyword evidence="8 14" id="KW-0560">Oxidoreductase</keyword>
<evidence type="ECO:0000256" key="9">
    <source>
        <dbReference type="ARBA" id="ARBA00023004"/>
    </source>
</evidence>
<evidence type="ECO:0000256" key="12">
    <source>
        <dbReference type="PIRSR" id="PIRSR602403-1"/>
    </source>
</evidence>
<dbReference type="Pfam" id="PF00067">
    <property type="entry name" value="p450"/>
    <property type="match status" value="1"/>
</dbReference>
<proteinExistence type="inferred from homology"/>
<reference evidence="14" key="1">
    <citation type="journal article" date="2013" name="J. Plant Res.">
        <title>Effect of fungi and light on seed germination of three Opuntia species from semiarid lands of central Mexico.</title>
        <authorList>
            <person name="Delgado-Sanchez P."/>
            <person name="Jimenez-Bremont J.F."/>
            <person name="Guerrero-Gonzalez Mde L."/>
            <person name="Flores J."/>
        </authorList>
    </citation>
    <scope>NUCLEOTIDE SEQUENCE</scope>
    <source>
        <tissue evidence="14">Cladode</tissue>
    </source>
</reference>